<evidence type="ECO:0000256" key="8">
    <source>
        <dbReference type="ARBA" id="ARBA00022801"/>
    </source>
</evidence>
<dbReference type="Gene3D" id="3.90.79.10">
    <property type="entry name" value="Nucleoside Triphosphate Pyrophosphohydrolase"/>
    <property type="match status" value="1"/>
</dbReference>
<dbReference type="SMART" id="SM00478">
    <property type="entry name" value="ENDO3c"/>
    <property type="match status" value="1"/>
</dbReference>
<keyword evidence="7" id="KW-0227">DNA damage</keyword>
<dbReference type="PANTHER" id="PTHR42944">
    <property type="entry name" value="ADENINE DNA GLYCOSYLASE"/>
    <property type="match status" value="1"/>
</dbReference>
<evidence type="ECO:0000256" key="2">
    <source>
        <dbReference type="ARBA" id="ARBA00001966"/>
    </source>
</evidence>
<evidence type="ECO:0000256" key="6">
    <source>
        <dbReference type="ARBA" id="ARBA00022723"/>
    </source>
</evidence>
<dbReference type="PANTHER" id="PTHR42944:SF1">
    <property type="entry name" value="ADENINE DNA GLYCOSYLASE"/>
    <property type="match status" value="1"/>
</dbReference>
<protein>
    <recommendedName>
        <fullName evidence="5">Adenine DNA glycosylase</fullName>
        <ecNumber evidence="4">3.2.2.31</ecNumber>
    </recommendedName>
</protein>
<keyword evidence="12" id="KW-0326">Glycosidase</keyword>
<comment type="similarity">
    <text evidence="3">Belongs to the Nth/MutY family.</text>
</comment>
<keyword evidence="11" id="KW-0234">DNA repair</keyword>
<evidence type="ECO:0000259" key="13">
    <source>
        <dbReference type="SMART" id="SM00478"/>
    </source>
</evidence>
<dbReference type="InterPro" id="IPR015797">
    <property type="entry name" value="NUDIX_hydrolase-like_dom_sf"/>
</dbReference>
<evidence type="ECO:0000256" key="4">
    <source>
        <dbReference type="ARBA" id="ARBA00012045"/>
    </source>
</evidence>
<dbReference type="GO" id="GO:0051536">
    <property type="term" value="F:iron-sulfur cluster binding"/>
    <property type="evidence" value="ECO:0007669"/>
    <property type="project" value="UniProtKB-KW"/>
</dbReference>
<comment type="cofactor">
    <cofactor evidence="2">
        <name>[4Fe-4S] cluster</name>
        <dbReference type="ChEBI" id="CHEBI:49883"/>
    </cofactor>
</comment>
<sequence>MILWRECGGESLLCVGLGDDAPANDGRKSERLFSQMDEKVAELEPSLASFSKEVNSLWAGLGYYRRARGSSRGQVFKLFCFRLCFTSSCDQGAKHIVENSRGHFSPRDVAELRQIPGIETTAGAIASIAFKQPVPAVDVNVIRVISRPRAISDATRESKLYAGSCKAFLLQKQSADKEVAVSVTDFPAKSIKAAPREEFTAVCVVELLPLGDDGSLFLLVQRPENGLLAGLWEFPAVLLKDPKTAKTRRTSVGKYLRSSRLKPGQVQCQDSRSWKLQTCLLAHPAQYVRGMVTNLLHR</sequence>
<dbReference type="Proteomes" id="UP001142489">
    <property type="component" value="Unassembled WGS sequence"/>
</dbReference>
<evidence type="ECO:0000256" key="5">
    <source>
        <dbReference type="ARBA" id="ARBA00022023"/>
    </source>
</evidence>
<dbReference type="InterPro" id="IPR011257">
    <property type="entry name" value="DNA_glycosylase"/>
</dbReference>
<evidence type="ECO:0000256" key="9">
    <source>
        <dbReference type="ARBA" id="ARBA00023004"/>
    </source>
</evidence>
<dbReference type="InterPro" id="IPR003265">
    <property type="entry name" value="HhH-GPD_domain"/>
</dbReference>
<dbReference type="CDD" id="cd00056">
    <property type="entry name" value="ENDO3c"/>
    <property type="match status" value="1"/>
</dbReference>
<evidence type="ECO:0000313" key="15">
    <source>
        <dbReference type="Proteomes" id="UP001142489"/>
    </source>
</evidence>
<dbReference type="GO" id="GO:0035485">
    <property type="term" value="F:adenine/guanine mispair binding"/>
    <property type="evidence" value="ECO:0007669"/>
    <property type="project" value="TreeGrafter"/>
</dbReference>
<proteinExistence type="inferred from homology"/>
<dbReference type="OrthoDB" id="10248838at2759"/>
<keyword evidence="8" id="KW-0378">Hydrolase</keyword>
<dbReference type="GO" id="GO:0046872">
    <property type="term" value="F:metal ion binding"/>
    <property type="evidence" value="ECO:0007669"/>
    <property type="project" value="UniProtKB-KW"/>
</dbReference>
<evidence type="ECO:0000256" key="3">
    <source>
        <dbReference type="ARBA" id="ARBA00008343"/>
    </source>
</evidence>
<keyword evidence="9" id="KW-0408">Iron</keyword>
<dbReference type="GO" id="GO:0000701">
    <property type="term" value="F:purine-specific mismatch base pair DNA N-glycosylase activity"/>
    <property type="evidence" value="ECO:0007669"/>
    <property type="project" value="UniProtKB-EC"/>
</dbReference>
<accession>A0A9Q0Y448</accession>
<feature type="domain" description="HhH-GPD" evidence="13">
    <location>
        <begin position="26"/>
        <end position="176"/>
    </location>
</feature>
<comment type="catalytic activity">
    <reaction evidence="1">
        <text>Hydrolyzes free adenine bases from 7,8-dihydro-8-oxoguanine:adenine mismatched double-stranded DNA, leaving an apurinic site.</text>
        <dbReference type="EC" id="3.2.2.31"/>
    </reaction>
</comment>
<keyword evidence="6" id="KW-0479">Metal-binding</keyword>
<dbReference type="GO" id="GO:0032357">
    <property type="term" value="F:oxidized purine DNA binding"/>
    <property type="evidence" value="ECO:0007669"/>
    <property type="project" value="TreeGrafter"/>
</dbReference>
<evidence type="ECO:0000256" key="1">
    <source>
        <dbReference type="ARBA" id="ARBA00000843"/>
    </source>
</evidence>
<keyword evidence="15" id="KW-1185">Reference proteome</keyword>
<dbReference type="SUPFAM" id="SSF48150">
    <property type="entry name" value="DNA-glycosylase"/>
    <property type="match status" value="1"/>
</dbReference>
<keyword evidence="10" id="KW-0411">Iron-sulfur</keyword>
<evidence type="ECO:0000256" key="10">
    <source>
        <dbReference type="ARBA" id="ARBA00023014"/>
    </source>
</evidence>
<comment type="caution">
    <text evidence="14">The sequence shown here is derived from an EMBL/GenBank/DDBJ whole genome shotgun (WGS) entry which is preliminary data.</text>
</comment>
<organism evidence="14 15">
    <name type="scientific">Phrynocephalus forsythii</name>
    <dbReference type="NCBI Taxonomy" id="171643"/>
    <lineage>
        <taxon>Eukaryota</taxon>
        <taxon>Metazoa</taxon>
        <taxon>Chordata</taxon>
        <taxon>Craniata</taxon>
        <taxon>Vertebrata</taxon>
        <taxon>Euteleostomi</taxon>
        <taxon>Lepidosauria</taxon>
        <taxon>Squamata</taxon>
        <taxon>Bifurcata</taxon>
        <taxon>Unidentata</taxon>
        <taxon>Episquamata</taxon>
        <taxon>Toxicofera</taxon>
        <taxon>Iguania</taxon>
        <taxon>Acrodonta</taxon>
        <taxon>Agamidae</taxon>
        <taxon>Agaminae</taxon>
        <taxon>Phrynocephalus</taxon>
    </lineage>
</organism>
<dbReference type="InterPro" id="IPR044298">
    <property type="entry name" value="MIG/MutY"/>
</dbReference>
<dbReference type="GO" id="GO:0034039">
    <property type="term" value="F:8-oxo-7,8-dihydroguanine DNA N-glycosylase activity"/>
    <property type="evidence" value="ECO:0007669"/>
    <property type="project" value="TreeGrafter"/>
</dbReference>
<dbReference type="GO" id="GO:0006298">
    <property type="term" value="P:mismatch repair"/>
    <property type="evidence" value="ECO:0007669"/>
    <property type="project" value="TreeGrafter"/>
</dbReference>
<dbReference type="EMBL" id="JAPFRF010000002">
    <property type="protein sequence ID" value="KAJ7342059.1"/>
    <property type="molecule type" value="Genomic_DNA"/>
</dbReference>
<dbReference type="GO" id="GO:0005634">
    <property type="term" value="C:nucleus"/>
    <property type="evidence" value="ECO:0007669"/>
    <property type="project" value="TreeGrafter"/>
</dbReference>
<evidence type="ECO:0000256" key="12">
    <source>
        <dbReference type="ARBA" id="ARBA00023295"/>
    </source>
</evidence>
<dbReference type="Gene3D" id="1.10.1670.10">
    <property type="entry name" value="Helix-hairpin-Helix base-excision DNA repair enzymes (C-terminal)"/>
    <property type="match status" value="1"/>
</dbReference>
<name>A0A9Q0Y448_9SAUR</name>
<dbReference type="AlphaFoldDB" id="A0A9Q0Y448"/>
<evidence type="ECO:0000313" key="14">
    <source>
        <dbReference type="EMBL" id="KAJ7342059.1"/>
    </source>
</evidence>
<dbReference type="SUPFAM" id="SSF55811">
    <property type="entry name" value="Nudix"/>
    <property type="match status" value="1"/>
</dbReference>
<reference evidence="14" key="1">
    <citation type="journal article" date="2023" name="DNA Res.">
        <title>Chromosome-level genome assembly of Phrynocephalus forsythii using third-generation DNA sequencing and Hi-C analysis.</title>
        <authorList>
            <person name="Qi Y."/>
            <person name="Zhao W."/>
            <person name="Zhao Y."/>
            <person name="Niu C."/>
            <person name="Cao S."/>
            <person name="Zhang Y."/>
        </authorList>
    </citation>
    <scope>NUCLEOTIDE SEQUENCE</scope>
    <source>
        <tissue evidence="14">Muscle</tissue>
    </source>
</reference>
<dbReference type="EC" id="3.2.2.31" evidence="4"/>
<dbReference type="GO" id="GO:0006284">
    <property type="term" value="P:base-excision repair"/>
    <property type="evidence" value="ECO:0007669"/>
    <property type="project" value="InterPro"/>
</dbReference>
<evidence type="ECO:0000256" key="11">
    <source>
        <dbReference type="ARBA" id="ARBA00023204"/>
    </source>
</evidence>
<dbReference type="InterPro" id="IPR023170">
    <property type="entry name" value="HhH_base_excis_C"/>
</dbReference>
<evidence type="ECO:0000256" key="7">
    <source>
        <dbReference type="ARBA" id="ARBA00022763"/>
    </source>
</evidence>
<gene>
    <name evidence="14" type="ORF">JRQ81_008494</name>
</gene>